<keyword evidence="6 11" id="KW-0349">Heme</keyword>
<dbReference type="PANTHER" id="PTHR43410:SF1">
    <property type="entry name" value="NITRIC OXIDE SYNTHASE"/>
    <property type="match status" value="1"/>
</dbReference>
<dbReference type="PIRSF" id="PIRSF037219">
    <property type="entry name" value="NOS_oxygenase"/>
    <property type="match status" value="1"/>
</dbReference>
<protein>
    <recommendedName>
        <fullName evidence="5 11">Nitric oxide synthase oxygenase</fullName>
        <ecNumber evidence="4 11">1.14.14.47</ecNumber>
    </recommendedName>
</protein>
<evidence type="ECO:0000256" key="5">
    <source>
        <dbReference type="ARBA" id="ARBA00018859"/>
    </source>
</evidence>
<dbReference type="GO" id="GO:0006809">
    <property type="term" value="P:nitric oxide biosynthetic process"/>
    <property type="evidence" value="ECO:0007669"/>
    <property type="project" value="InterPro"/>
</dbReference>
<dbReference type="GO" id="GO:0020037">
    <property type="term" value="F:heme binding"/>
    <property type="evidence" value="ECO:0007669"/>
    <property type="project" value="InterPro"/>
</dbReference>
<dbReference type="CDD" id="cd00794">
    <property type="entry name" value="NOS_oxygenase_prok"/>
    <property type="match status" value="1"/>
</dbReference>
<feature type="domain" description="Nitric oxide synthase (NOS)" evidence="13">
    <location>
        <begin position="65"/>
        <end position="72"/>
    </location>
</feature>
<dbReference type="InterPro" id="IPR036119">
    <property type="entry name" value="NOS_N_sf"/>
</dbReference>
<reference evidence="14" key="1">
    <citation type="submission" date="2021-04" db="EMBL/GenBank/DDBJ databases">
        <title>Isolation and polyphasic classification of algal microorganism.</title>
        <authorList>
            <person name="Wang S."/>
        </authorList>
    </citation>
    <scope>NUCLEOTIDE SEQUENCE</scope>
    <source>
        <strain evidence="14">720a</strain>
    </source>
</reference>
<dbReference type="GO" id="GO:0046872">
    <property type="term" value="F:metal ion binding"/>
    <property type="evidence" value="ECO:0007669"/>
    <property type="project" value="UniProtKB-KW"/>
</dbReference>
<evidence type="ECO:0000256" key="4">
    <source>
        <dbReference type="ARBA" id="ARBA00012735"/>
    </source>
</evidence>
<comment type="similarity">
    <text evidence="3 11">Belongs to the NOS family. Bacterial NOS oxygenase subfamily.</text>
</comment>
<dbReference type="InterPro" id="IPR044943">
    <property type="entry name" value="NOS_dom_1"/>
</dbReference>
<keyword evidence="15" id="KW-1185">Reference proteome</keyword>
<comment type="caution">
    <text evidence="14">The sequence shown here is derived from an EMBL/GenBank/DDBJ whole genome shotgun (WGS) entry which is preliminary data.</text>
</comment>
<evidence type="ECO:0000259" key="13">
    <source>
        <dbReference type="PROSITE" id="PS60001"/>
    </source>
</evidence>
<accession>A0A941DSP7</accession>
<evidence type="ECO:0000256" key="12">
    <source>
        <dbReference type="PIRSR" id="PIRSR037219-1"/>
    </source>
</evidence>
<keyword evidence="7 11" id="KW-0479">Metal-binding</keyword>
<dbReference type="Gene3D" id="3.90.440.10">
    <property type="entry name" value="Nitric Oxide Synthase,Heme Domain,Chain A domain 2"/>
    <property type="match status" value="1"/>
</dbReference>
<dbReference type="InterPro" id="IPR044940">
    <property type="entry name" value="NOS_dom_2"/>
</dbReference>
<evidence type="ECO:0000256" key="1">
    <source>
        <dbReference type="ARBA" id="ARBA00001971"/>
    </source>
</evidence>
<dbReference type="Proteomes" id="UP000675284">
    <property type="component" value="Unassembled WGS sequence"/>
</dbReference>
<dbReference type="RefSeq" id="WP_166530218.1">
    <property type="nucleotide sequence ID" value="NZ_JAGSOT010000019.1"/>
</dbReference>
<evidence type="ECO:0000256" key="3">
    <source>
        <dbReference type="ARBA" id="ARBA00005411"/>
    </source>
</evidence>
<name>A0A941DSP7_9BACI</name>
<dbReference type="PROSITE" id="PS60001">
    <property type="entry name" value="NOS"/>
    <property type="match status" value="1"/>
</dbReference>
<sequence length="364" mass="41936">MNKLKLWEEAEAYLTQYHQELETAFTDFKNRCEAVKREIDVYGTYQHTYDELMYGAKLAWRNSNRCIGRLFWERMDVIDARKATTNEEVFAYLIDHIKKATNGGKVKPMITIFQPEVIQSGASPVKIWNHQLLRYAGYETDEGIVGDPASIEFTKVCQKLGWEGKGTHFDLLPLVVQVNDQPPKWQEIPDDVVIEVPIQHPTIDIFAGREVKWYAVPIISDMRLEIGGLSYVASPFNGWYMGTEIGARNFADEDRYNFLPLVASQLGLNTKHLSTLWKDRALVELNAAVLSSYKKAGVSIVDHHTAAKQFEIFEKQEAKHGRSVTGKWAWLIPPLSPATTHIFHKPYDNTTKKPNYFYQDRFWE</sequence>
<organism evidence="14 15">
    <name type="scientific">Virgibacillus salarius</name>
    <dbReference type="NCBI Taxonomy" id="447199"/>
    <lineage>
        <taxon>Bacteria</taxon>
        <taxon>Bacillati</taxon>
        <taxon>Bacillota</taxon>
        <taxon>Bacilli</taxon>
        <taxon>Bacillales</taxon>
        <taxon>Bacillaceae</taxon>
        <taxon>Virgibacillus</taxon>
    </lineage>
</organism>
<evidence type="ECO:0000256" key="11">
    <source>
        <dbReference type="PIRNR" id="PIRNR037219"/>
    </source>
</evidence>
<dbReference type="Gene3D" id="3.90.340.10">
    <property type="entry name" value="Nitric Oxide Synthase, Chain A, domain 1"/>
    <property type="match status" value="1"/>
</dbReference>
<dbReference type="AlphaFoldDB" id="A0A941DSP7"/>
<feature type="binding site" description="axial binding residue" evidence="12">
    <location>
        <position position="66"/>
    </location>
    <ligand>
        <name>heme</name>
        <dbReference type="ChEBI" id="CHEBI:30413"/>
    </ligand>
    <ligandPart>
        <name>Fe</name>
        <dbReference type="ChEBI" id="CHEBI:18248"/>
    </ligandPart>
</feature>
<comment type="function">
    <text evidence="2 11">Catalyzes the production of nitric oxide.</text>
</comment>
<evidence type="ECO:0000256" key="10">
    <source>
        <dbReference type="ARBA" id="ARBA00048713"/>
    </source>
</evidence>
<dbReference type="EMBL" id="JAGSOT010000019">
    <property type="protein sequence ID" value="MBR7795980.1"/>
    <property type="molecule type" value="Genomic_DNA"/>
</dbReference>
<dbReference type="SUPFAM" id="SSF56512">
    <property type="entry name" value="Nitric oxide (NO) synthase oxygenase domain"/>
    <property type="match status" value="1"/>
</dbReference>
<evidence type="ECO:0000256" key="2">
    <source>
        <dbReference type="ARBA" id="ARBA00002642"/>
    </source>
</evidence>
<keyword evidence="8 11" id="KW-0560">Oxidoreductase</keyword>
<comment type="cofactor">
    <cofactor evidence="1 11 12">
        <name>heme</name>
        <dbReference type="ChEBI" id="CHEBI:30413"/>
    </cofactor>
</comment>
<dbReference type="EC" id="1.14.14.47" evidence="4 11"/>
<comment type="subunit">
    <text evidence="11">Homodimer.</text>
</comment>
<dbReference type="InterPro" id="IPR017142">
    <property type="entry name" value="Nitric_oxide_synthase_Oase-su"/>
</dbReference>
<dbReference type="GO" id="GO:0004517">
    <property type="term" value="F:nitric-oxide synthase activity"/>
    <property type="evidence" value="ECO:0007669"/>
    <property type="project" value="InterPro"/>
</dbReference>
<proteinExistence type="inferred from homology"/>
<evidence type="ECO:0000313" key="15">
    <source>
        <dbReference type="Proteomes" id="UP000675284"/>
    </source>
</evidence>
<dbReference type="InterPro" id="IPR044944">
    <property type="entry name" value="NOS_dom_3"/>
</dbReference>
<evidence type="ECO:0000256" key="6">
    <source>
        <dbReference type="ARBA" id="ARBA00022617"/>
    </source>
</evidence>
<comment type="catalytic activity">
    <reaction evidence="10">
        <text>3 reduced [flavodoxin] + 2 L-arginine + 4 O2 = 3 oxidized [flavodoxin] + 2 L-citrulline + 2 nitric oxide + 4 H2O + 5 H(+)</text>
        <dbReference type="Rhea" id="RHEA:52324"/>
        <dbReference type="Rhea" id="RHEA-COMP:10622"/>
        <dbReference type="Rhea" id="RHEA-COMP:10623"/>
        <dbReference type="ChEBI" id="CHEBI:15377"/>
        <dbReference type="ChEBI" id="CHEBI:15378"/>
        <dbReference type="ChEBI" id="CHEBI:15379"/>
        <dbReference type="ChEBI" id="CHEBI:16480"/>
        <dbReference type="ChEBI" id="CHEBI:32682"/>
        <dbReference type="ChEBI" id="CHEBI:57618"/>
        <dbReference type="ChEBI" id="CHEBI:57743"/>
        <dbReference type="ChEBI" id="CHEBI:58210"/>
        <dbReference type="EC" id="1.14.14.47"/>
    </reaction>
</comment>
<gene>
    <name evidence="14" type="ORF">KCX74_07975</name>
</gene>
<dbReference type="PANTHER" id="PTHR43410">
    <property type="entry name" value="NITRIC OXIDE SYNTHASE OXYGENASE"/>
    <property type="match status" value="1"/>
</dbReference>
<comment type="miscellaneous">
    <text evidence="11">This protein is similar to the oxygenase domain of eukaryotic nitric oxide synthases but lacks the reductase domain which, in eukaryotes, is responsible for transfer of electrons to the ferric heme during nitric oxide synthesis.</text>
</comment>
<dbReference type="Pfam" id="PF02898">
    <property type="entry name" value="NO_synthase"/>
    <property type="match status" value="1"/>
</dbReference>
<evidence type="ECO:0000256" key="9">
    <source>
        <dbReference type="ARBA" id="ARBA00023004"/>
    </source>
</evidence>
<evidence type="ECO:0000256" key="7">
    <source>
        <dbReference type="ARBA" id="ARBA00022723"/>
    </source>
</evidence>
<dbReference type="Gene3D" id="3.90.1230.10">
    <property type="entry name" value="Nitric Oxide Synthase, Chain A, domain 3"/>
    <property type="match status" value="1"/>
</dbReference>
<evidence type="ECO:0000313" key="14">
    <source>
        <dbReference type="EMBL" id="MBR7795980.1"/>
    </source>
</evidence>
<keyword evidence="9 11" id="KW-0408">Iron</keyword>
<dbReference type="InterPro" id="IPR050607">
    <property type="entry name" value="NOS"/>
</dbReference>
<evidence type="ECO:0000256" key="8">
    <source>
        <dbReference type="ARBA" id="ARBA00023002"/>
    </source>
</evidence>
<dbReference type="InterPro" id="IPR004030">
    <property type="entry name" value="NOS_N"/>
</dbReference>